<dbReference type="GO" id="GO:0008889">
    <property type="term" value="F:glycerophosphodiester phosphodiesterase activity"/>
    <property type="evidence" value="ECO:0007669"/>
    <property type="project" value="UniProtKB-EC"/>
</dbReference>
<comment type="similarity">
    <text evidence="1">Belongs to the glycerophosphoryl diester phosphodiesterase family.</text>
</comment>
<keyword evidence="4" id="KW-0319">Glycerol metabolism</keyword>
<reference evidence="10" key="1">
    <citation type="submission" date="2015-08" db="EMBL/GenBank/DDBJ databases">
        <authorList>
            <person name="Varghese N."/>
        </authorList>
    </citation>
    <scope>NUCLEOTIDE SEQUENCE [LARGE SCALE GENOMIC DNA]</scope>
    <source>
        <strain evidence="10">DSM 27808</strain>
    </source>
</reference>
<dbReference type="AlphaFoldDB" id="A0A0K6HAC5"/>
<gene>
    <name evidence="9" type="ORF">Ga0061064_1878</name>
</gene>
<dbReference type="InterPro" id="IPR030395">
    <property type="entry name" value="GP_PDE_dom"/>
</dbReference>
<keyword evidence="3 7" id="KW-0732">Signal</keyword>
<evidence type="ECO:0000256" key="2">
    <source>
        <dbReference type="ARBA" id="ARBA00012247"/>
    </source>
</evidence>
<dbReference type="GO" id="GO:0042597">
    <property type="term" value="C:periplasmic space"/>
    <property type="evidence" value="ECO:0007669"/>
    <property type="project" value="TreeGrafter"/>
</dbReference>
<dbReference type="Proteomes" id="UP000182598">
    <property type="component" value="Unassembled WGS sequence"/>
</dbReference>
<accession>A0A0K6HAC5</accession>
<dbReference type="PROSITE" id="PS51704">
    <property type="entry name" value="GP_PDE"/>
    <property type="match status" value="1"/>
</dbReference>
<evidence type="ECO:0000256" key="6">
    <source>
        <dbReference type="ARBA" id="ARBA00047512"/>
    </source>
</evidence>
<dbReference type="SUPFAM" id="SSF51695">
    <property type="entry name" value="PLC-like phosphodiesterases"/>
    <property type="match status" value="1"/>
</dbReference>
<evidence type="ECO:0000313" key="10">
    <source>
        <dbReference type="Proteomes" id="UP000182598"/>
    </source>
</evidence>
<proteinExistence type="inferred from homology"/>
<dbReference type="EMBL" id="CYHB01000006">
    <property type="protein sequence ID" value="CUA87700.1"/>
    <property type="molecule type" value="Genomic_DNA"/>
</dbReference>
<organism evidence="9 10">
    <name type="scientific">Pseudidiomarina woesei</name>
    <dbReference type="NCBI Taxonomy" id="1381080"/>
    <lineage>
        <taxon>Bacteria</taxon>
        <taxon>Pseudomonadati</taxon>
        <taxon>Pseudomonadota</taxon>
        <taxon>Gammaproteobacteria</taxon>
        <taxon>Alteromonadales</taxon>
        <taxon>Idiomarinaceae</taxon>
        <taxon>Pseudidiomarina</taxon>
    </lineage>
</organism>
<sequence length="358" mass="40248">MKKVVGAAFIVWGAAASALAQDVTPPTLAPVTLDTQILKPPVLEQPTAAPLSHSLTIIAHRGASGYAPEHTLPAVAIAHAQNADFIEQDVVLTRDHVPVVLHDLRLDAVTNVADVFPEKYRPDGHYYVMDFSFAELQQLKVHERRNKEGQQRYPSRFNSQTGHFHIMSLAQQIELILGLNASRARDTGIYVEMKSARWHKKQNYDLVESTMGVLARYNFTQTDTPAPIYLQSFDPEVLRRLKREFRTEIPLIQLVAENSWNESDIDYDMMRTAAGLETLRSYAAGVGLWLNHIFLGFDEHGNPQFSDIVKHAHAAGLLVHVYTLRADNLPEGVDSYQQLKTWLTELGVDGIFTDFPDR</sequence>
<dbReference type="EC" id="3.1.4.46" evidence="2"/>
<evidence type="ECO:0000256" key="5">
    <source>
        <dbReference type="ARBA" id="ARBA00022801"/>
    </source>
</evidence>
<dbReference type="GO" id="GO:0006629">
    <property type="term" value="P:lipid metabolic process"/>
    <property type="evidence" value="ECO:0007669"/>
    <property type="project" value="InterPro"/>
</dbReference>
<keyword evidence="10" id="KW-1185">Reference proteome</keyword>
<protein>
    <recommendedName>
        <fullName evidence="2">glycerophosphodiester phosphodiesterase</fullName>
        <ecNumber evidence="2">3.1.4.46</ecNumber>
    </recommendedName>
</protein>
<dbReference type="OrthoDB" id="9795622at2"/>
<evidence type="ECO:0000256" key="4">
    <source>
        <dbReference type="ARBA" id="ARBA00022798"/>
    </source>
</evidence>
<dbReference type="PANTHER" id="PTHR43620">
    <property type="entry name" value="GLYCEROPHOSPHORYL DIESTER PHOSPHODIESTERASE"/>
    <property type="match status" value="1"/>
</dbReference>
<evidence type="ECO:0000313" key="9">
    <source>
        <dbReference type="EMBL" id="CUA87700.1"/>
    </source>
</evidence>
<comment type="catalytic activity">
    <reaction evidence="6">
        <text>a sn-glycero-3-phosphodiester + H2O = an alcohol + sn-glycerol 3-phosphate + H(+)</text>
        <dbReference type="Rhea" id="RHEA:12969"/>
        <dbReference type="ChEBI" id="CHEBI:15377"/>
        <dbReference type="ChEBI" id="CHEBI:15378"/>
        <dbReference type="ChEBI" id="CHEBI:30879"/>
        <dbReference type="ChEBI" id="CHEBI:57597"/>
        <dbReference type="ChEBI" id="CHEBI:83408"/>
        <dbReference type="EC" id="3.1.4.46"/>
    </reaction>
</comment>
<dbReference type="GO" id="GO:0006071">
    <property type="term" value="P:glycerol metabolic process"/>
    <property type="evidence" value="ECO:0007669"/>
    <property type="project" value="UniProtKB-KW"/>
</dbReference>
<evidence type="ECO:0000256" key="7">
    <source>
        <dbReference type="SAM" id="SignalP"/>
    </source>
</evidence>
<evidence type="ECO:0000259" key="8">
    <source>
        <dbReference type="PROSITE" id="PS51704"/>
    </source>
</evidence>
<feature type="domain" description="GP-PDE" evidence="8">
    <location>
        <begin position="55"/>
        <end position="358"/>
    </location>
</feature>
<dbReference type="InterPro" id="IPR017946">
    <property type="entry name" value="PLC-like_Pdiesterase_TIM-brl"/>
</dbReference>
<evidence type="ECO:0000256" key="1">
    <source>
        <dbReference type="ARBA" id="ARBA00007277"/>
    </source>
</evidence>
<feature type="chain" id="PRO_5005504336" description="glycerophosphodiester phosphodiesterase" evidence="7">
    <location>
        <begin position="21"/>
        <end position="358"/>
    </location>
</feature>
<dbReference type="NCBIfam" id="NF008354">
    <property type="entry name" value="PRK11143.1"/>
    <property type="match status" value="1"/>
</dbReference>
<dbReference type="Pfam" id="PF03009">
    <property type="entry name" value="GDPD"/>
    <property type="match status" value="1"/>
</dbReference>
<feature type="signal peptide" evidence="7">
    <location>
        <begin position="1"/>
        <end position="20"/>
    </location>
</feature>
<dbReference type="PANTHER" id="PTHR43620:SF7">
    <property type="entry name" value="GLYCEROPHOSPHODIESTER PHOSPHODIESTERASE GDPD5-RELATED"/>
    <property type="match status" value="1"/>
</dbReference>
<keyword evidence="5" id="KW-0378">Hydrolase</keyword>
<name>A0A0K6HAC5_9GAMM</name>
<dbReference type="Gene3D" id="3.20.20.190">
    <property type="entry name" value="Phosphatidylinositol (PI) phosphodiesterase"/>
    <property type="match status" value="1"/>
</dbReference>
<evidence type="ECO:0000256" key="3">
    <source>
        <dbReference type="ARBA" id="ARBA00022729"/>
    </source>
</evidence>